<name>A0A564YZ32_HYMDI</name>
<proteinExistence type="predicted"/>
<keyword evidence="2" id="KW-1185">Reference proteome</keyword>
<evidence type="ECO:0000313" key="1">
    <source>
        <dbReference type="EMBL" id="VUZ52557.1"/>
    </source>
</evidence>
<dbReference type="AlphaFoldDB" id="A0A564YZ32"/>
<gene>
    <name evidence="1" type="ORF">WMSIL1_LOCUS11061</name>
</gene>
<sequence>MVPSTATAAADDYMKSHPTVRNRVKVTNFKHSLNLPCQISFQPGLSRDCRVQAAISPKILSA</sequence>
<dbReference type="Proteomes" id="UP000321570">
    <property type="component" value="Unassembled WGS sequence"/>
</dbReference>
<protein>
    <submittedName>
        <fullName evidence="1">Uncharacterized protein</fullName>
    </submittedName>
</protein>
<evidence type="ECO:0000313" key="2">
    <source>
        <dbReference type="Proteomes" id="UP000321570"/>
    </source>
</evidence>
<accession>A0A564YZ32</accession>
<organism evidence="1 2">
    <name type="scientific">Hymenolepis diminuta</name>
    <name type="common">Rat tapeworm</name>
    <dbReference type="NCBI Taxonomy" id="6216"/>
    <lineage>
        <taxon>Eukaryota</taxon>
        <taxon>Metazoa</taxon>
        <taxon>Spiralia</taxon>
        <taxon>Lophotrochozoa</taxon>
        <taxon>Platyhelminthes</taxon>
        <taxon>Cestoda</taxon>
        <taxon>Eucestoda</taxon>
        <taxon>Cyclophyllidea</taxon>
        <taxon>Hymenolepididae</taxon>
        <taxon>Hymenolepis</taxon>
    </lineage>
</organism>
<dbReference type="EMBL" id="CABIJS010000510">
    <property type="protein sequence ID" value="VUZ52557.1"/>
    <property type="molecule type" value="Genomic_DNA"/>
</dbReference>
<reference evidence="1 2" key="1">
    <citation type="submission" date="2019-07" db="EMBL/GenBank/DDBJ databases">
        <authorList>
            <person name="Jastrzebski P J."/>
            <person name="Paukszto L."/>
            <person name="Jastrzebski P J."/>
        </authorList>
    </citation>
    <scope>NUCLEOTIDE SEQUENCE [LARGE SCALE GENOMIC DNA]</scope>
    <source>
        <strain evidence="1 2">WMS-il1</strain>
    </source>
</reference>